<dbReference type="CDD" id="cd01300">
    <property type="entry name" value="YtcJ_like"/>
    <property type="match status" value="1"/>
</dbReference>
<dbReference type="Gene3D" id="3.20.20.140">
    <property type="entry name" value="Metal-dependent hydrolases"/>
    <property type="match status" value="1"/>
</dbReference>
<dbReference type="InterPro" id="IPR013108">
    <property type="entry name" value="Amidohydro_3"/>
</dbReference>
<dbReference type="PANTHER" id="PTHR22642:SF2">
    <property type="entry name" value="PROTEIN LONG AFTER FAR-RED 3"/>
    <property type="match status" value="1"/>
</dbReference>
<dbReference type="InterPro" id="IPR032466">
    <property type="entry name" value="Metal_Hydrolase"/>
</dbReference>
<dbReference type="PROSITE" id="PS51257">
    <property type="entry name" value="PROKAR_LIPOPROTEIN"/>
    <property type="match status" value="1"/>
</dbReference>
<accession>A0ABU1K9D8</accession>
<dbReference type="InterPro" id="IPR033932">
    <property type="entry name" value="YtcJ-like"/>
</dbReference>
<dbReference type="SUPFAM" id="SSF51338">
    <property type="entry name" value="Composite domain of metallo-dependent hydrolases"/>
    <property type="match status" value="1"/>
</dbReference>
<dbReference type="PANTHER" id="PTHR22642">
    <property type="entry name" value="IMIDAZOLONEPROPIONASE"/>
    <property type="match status" value="1"/>
</dbReference>
<keyword evidence="3" id="KW-1185">Reference proteome</keyword>
<dbReference type="Gene3D" id="3.10.310.70">
    <property type="match status" value="1"/>
</dbReference>
<protein>
    <recommendedName>
        <fullName evidence="1">Amidohydrolase 3 domain-containing protein</fullName>
    </recommendedName>
</protein>
<feature type="domain" description="Amidohydrolase 3" evidence="1">
    <location>
        <begin position="70"/>
        <end position="537"/>
    </location>
</feature>
<gene>
    <name evidence="2" type="ORF">GGR31_001849</name>
</gene>
<proteinExistence type="predicted"/>
<dbReference type="EMBL" id="JAVDQA010000005">
    <property type="protein sequence ID" value="MDR6301198.1"/>
    <property type="molecule type" value="Genomic_DNA"/>
</dbReference>
<dbReference type="Proteomes" id="UP001257659">
    <property type="component" value="Unassembled WGS sequence"/>
</dbReference>
<dbReference type="InterPro" id="IPR011059">
    <property type="entry name" value="Metal-dep_hydrolase_composite"/>
</dbReference>
<sequence>MKRILLLILVGFFLFACKEKKEVDLLVMNAKIYTVDENFSIRQSFVVNDGKILEIGEFGKLELRYTPEKTYDVDGKFVFPGFIDAHAHFYGLGLQQQKVDLTGTKSFAEVVERIQTFQKKNNSNFITGRGWDQNDWEKQEFPTNDTLNRLFPNTPIIINRIDGHVLLANKIALQKAGISTQTKIEGGEIIQENGKLTGVLIDNAMTLMNKIIPNPTPKEKISALKAAEKICLDYGLTTVDDAGLERETIELIDSLQKANELNMRIYAMVANSSKNVEYYLKKGIYKTPKLNVRSFKVYADGALGSRGAALKKSYTDKDKHFGSLLINPKKFKTLAGKISKSDFQMNMHAIGDSANAMVLRTYDSVLKKQNDRRWRIEHAQIIDEPDFKYFSNNIFPSVQPTHATSDMYWANLRLGKERLKNAYAYKRLLKQTGKIALGTDFPIENVNPLLTFYAAISRKDTSGYPEDGFQKSQALSREEALRGMTIWAAYANFEEKEKGSIEVGKYADFVVLDRDIMTIPEKDIPNVKVLATYIDGKKAN</sequence>
<reference evidence="2 3" key="1">
    <citation type="submission" date="2023-07" db="EMBL/GenBank/DDBJ databases">
        <title>Genomic Encyclopedia of Type Strains, Phase IV (KMG-IV): sequencing the most valuable type-strain genomes for metagenomic binning, comparative biology and taxonomic classification.</title>
        <authorList>
            <person name="Goeker M."/>
        </authorList>
    </citation>
    <scope>NUCLEOTIDE SEQUENCE [LARGE SCALE GENOMIC DNA]</scope>
    <source>
        <strain evidence="2 3">DSM 102814</strain>
    </source>
</reference>
<name>A0ABU1K9D8_9FLAO</name>
<dbReference type="Pfam" id="PF07969">
    <property type="entry name" value="Amidohydro_3"/>
    <property type="match status" value="1"/>
</dbReference>
<comment type="caution">
    <text evidence="2">The sequence shown here is derived from an EMBL/GenBank/DDBJ whole genome shotgun (WGS) entry which is preliminary data.</text>
</comment>
<dbReference type="SUPFAM" id="SSF51556">
    <property type="entry name" value="Metallo-dependent hydrolases"/>
    <property type="match status" value="1"/>
</dbReference>
<organism evidence="2 3">
    <name type="scientific">Mesonia maritima</name>
    <dbReference type="NCBI Taxonomy" id="1793873"/>
    <lineage>
        <taxon>Bacteria</taxon>
        <taxon>Pseudomonadati</taxon>
        <taxon>Bacteroidota</taxon>
        <taxon>Flavobacteriia</taxon>
        <taxon>Flavobacteriales</taxon>
        <taxon>Flavobacteriaceae</taxon>
        <taxon>Mesonia</taxon>
    </lineage>
</organism>
<dbReference type="Gene3D" id="2.30.40.10">
    <property type="entry name" value="Urease, subunit C, domain 1"/>
    <property type="match status" value="1"/>
</dbReference>
<evidence type="ECO:0000313" key="3">
    <source>
        <dbReference type="Proteomes" id="UP001257659"/>
    </source>
</evidence>
<dbReference type="RefSeq" id="WP_309728331.1">
    <property type="nucleotide sequence ID" value="NZ_JAVDQA010000005.1"/>
</dbReference>
<evidence type="ECO:0000313" key="2">
    <source>
        <dbReference type="EMBL" id="MDR6301198.1"/>
    </source>
</evidence>
<evidence type="ECO:0000259" key="1">
    <source>
        <dbReference type="Pfam" id="PF07969"/>
    </source>
</evidence>